<keyword evidence="3" id="KW-1185">Reference proteome</keyword>
<evidence type="ECO:0000259" key="1">
    <source>
        <dbReference type="Pfam" id="PF23522"/>
    </source>
</evidence>
<dbReference type="Pfam" id="PF23522">
    <property type="entry name" value="Microp_apicomplexa_12"/>
    <property type="match status" value="1"/>
</dbReference>
<reference evidence="2" key="1">
    <citation type="submission" date="2023-08" db="EMBL/GenBank/DDBJ databases">
        <title>Draft sequence of the Babesia gibsoni genome.</title>
        <authorList>
            <person name="Yamagishi J.Y."/>
            <person name="Xuan X.X."/>
        </authorList>
    </citation>
    <scope>NUCLEOTIDE SEQUENCE</scope>
    <source>
        <strain evidence="2">Azabu</strain>
    </source>
</reference>
<dbReference type="AlphaFoldDB" id="A0AAD8LNU8"/>
<organism evidence="2 3">
    <name type="scientific">Babesia gibsoni</name>
    <dbReference type="NCBI Taxonomy" id="33632"/>
    <lineage>
        <taxon>Eukaryota</taxon>
        <taxon>Sar</taxon>
        <taxon>Alveolata</taxon>
        <taxon>Apicomplexa</taxon>
        <taxon>Aconoidasida</taxon>
        <taxon>Piroplasmida</taxon>
        <taxon>Babesiidae</taxon>
        <taxon>Babesia</taxon>
    </lineage>
</organism>
<dbReference type="InterPro" id="IPR056351">
    <property type="entry name" value="Microp_dom_apicomplexa_3"/>
</dbReference>
<evidence type="ECO:0000313" key="3">
    <source>
        <dbReference type="Proteomes" id="UP001230268"/>
    </source>
</evidence>
<gene>
    <name evidence="2" type="ORF">BgAZ_304010</name>
</gene>
<feature type="domain" description="Microprotein" evidence="1">
    <location>
        <begin position="54"/>
        <end position="96"/>
    </location>
</feature>
<name>A0AAD8LNU8_BABGI</name>
<protein>
    <recommendedName>
        <fullName evidence="1">Microprotein domain-containing protein</fullName>
    </recommendedName>
</protein>
<accession>A0AAD8LNU8</accession>
<proteinExistence type="predicted"/>
<dbReference type="Proteomes" id="UP001230268">
    <property type="component" value="Unassembled WGS sequence"/>
</dbReference>
<comment type="caution">
    <text evidence="2">The sequence shown here is derived from an EMBL/GenBank/DDBJ whole genome shotgun (WGS) entry which is preliminary data.</text>
</comment>
<dbReference type="EMBL" id="JAVEPI010000003">
    <property type="protein sequence ID" value="KAK1442883.1"/>
    <property type="molecule type" value="Genomic_DNA"/>
</dbReference>
<evidence type="ECO:0000313" key="2">
    <source>
        <dbReference type="EMBL" id="KAK1442883.1"/>
    </source>
</evidence>
<sequence>MAFNILSSTYRICALIWIHCYICVTLNSIAANTQAKNGYPLNNVLSQFSGNPRPNDFSASKNLTIEVLPSEEEDDGFLQFGILRDAYGYVDEIGGLEENRKPYF</sequence>